<dbReference type="EMBL" id="GBRH01271534">
    <property type="protein sequence ID" value="JAD26361.1"/>
    <property type="molecule type" value="Transcribed_RNA"/>
</dbReference>
<proteinExistence type="predicted"/>
<organism evidence="1">
    <name type="scientific">Arundo donax</name>
    <name type="common">Giant reed</name>
    <name type="synonym">Donax arundinaceus</name>
    <dbReference type="NCBI Taxonomy" id="35708"/>
    <lineage>
        <taxon>Eukaryota</taxon>
        <taxon>Viridiplantae</taxon>
        <taxon>Streptophyta</taxon>
        <taxon>Embryophyta</taxon>
        <taxon>Tracheophyta</taxon>
        <taxon>Spermatophyta</taxon>
        <taxon>Magnoliopsida</taxon>
        <taxon>Liliopsida</taxon>
        <taxon>Poales</taxon>
        <taxon>Poaceae</taxon>
        <taxon>PACMAD clade</taxon>
        <taxon>Arundinoideae</taxon>
        <taxon>Arundineae</taxon>
        <taxon>Arundo</taxon>
    </lineage>
</organism>
<protein>
    <submittedName>
        <fullName evidence="1">Uncharacterized protein</fullName>
    </submittedName>
</protein>
<accession>A0A0A8YJR1</accession>
<evidence type="ECO:0000313" key="1">
    <source>
        <dbReference type="EMBL" id="JAD26361.1"/>
    </source>
</evidence>
<sequence>MKWGEIGKRGVSSFLAFRKQTFIPTCLVKLRQLRVILTNPLMASKTTFHVQAHETLDYTQHTIKVNQHRQLSLLRKGADSSISTNHLRLL</sequence>
<dbReference type="AlphaFoldDB" id="A0A0A8YJR1"/>
<reference evidence="1" key="1">
    <citation type="submission" date="2014-09" db="EMBL/GenBank/DDBJ databases">
        <authorList>
            <person name="Magalhaes I.L.F."/>
            <person name="Oliveira U."/>
            <person name="Santos F.R."/>
            <person name="Vidigal T.H.D.A."/>
            <person name="Brescovit A.D."/>
            <person name="Santos A.J."/>
        </authorList>
    </citation>
    <scope>NUCLEOTIDE SEQUENCE</scope>
    <source>
        <tissue evidence="1">Shoot tissue taken approximately 20 cm above the soil surface</tissue>
    </source>
</reference>
<name>A0A0A8YJR1_ARUDO</name>
<reference evidence="1" key="2">
    <citation type="journal article" date="2015" name="Data Brief">
        <title>Shoot transcriptome of the giant reed, Arundo donax.</title>
        <authorList>
            <person name="Barrero R.A."/>
            <person name="Guerrero F.D."/>
            <person name="Moolhuijzen P."/>
            <person name="Goolsby J.A."/>
            <person name="Tidwell J."/>
            <person name="Bellgard S.E."/>
            <person name="Bellgard M.I."/>
        </authorList>
    </citation>
    <scope>NUCLEOTIDE SEQUENCE</scope>
    <source>
        <tissue evidence="1">Shoot tissue taken approximately 20 cm above the soil surface</tissue>
    </source>
</reference>